<dbReference type="Pfam" id="PF05137">
    <property type="entry name" value="PilN"/>
    <property type="match status" value="1"/>
</dbReference>
<evidence type="ECO:0000313" key="3">
    <source>
        <dbReference type="Proteomes" id="UP000315343"/>
    </source>
</evidence>
<keyword evidence="3" id="KW-1185">Reference proteome</keyword>
<organism evidence="2 3">
    <name type="scientific">Sedimentibacter saalensis</name>
    <dbReference type="NCBI Taxonomy" id="130788"/>
    <lineage>
        <taxon>Bacteria</taxon>
        <taxon>Bacillati</taxon>
        <taxon>Bacillota</taxon>
        <taxon>Tissierellia</taxon>
        <taxon>Sedimentibacter</taxon>
    </lineage>
</organism>
<keyword evidence="1" id="KW-1133">Transmembrane helix</keyword>
<dbReference type="EMBL" id="VLKH01000014">
    <property type="protein sequence ID" value="TWH77043.1"/>
    <property type="molecule type" value="Genomic_DNA"/>
</dbReference>
<keyword evidence="1" id="KW-0812">Transmembrane</keyword>
<keyword evidence="1" id="KW-0472">Membrane</keyword>
<dbReference type="Proteomes" id="UP000315343">
    <property type="component" value="Unassembled WGS sequence"/>
</dbReference>
<dbReference type="InterPro" id="IPR005883">
    <property type="entry name" value="PilM"/>
</dbReference>
<dbReference type="AlphaFoldDB" id="A0A562J1N5"/>
<dbReference type="Pfam" id="PF11104">
    <property type="entry name" value="PilM_2"/>
    <property type="match status" value="1"/>
</dbReference>
<gene>
    <name evidence="2" type="ORF">LY60_03519</name>
</gene>
<name>A0A562J1N5_9FIRM</name>
<sequence length="490" mass="56736">MSKIIAFEFSDHSIKFIEGRRKGKILHIFRKAEINLPYNILSDGIPKDLHEVSEVLKKILGNSVKHKKAVFLINSNSVFIRKLELPYVKSSKETRSMIKFKLQEMQPSYINQYKIMYKISEIFMCEGVKKARYTVYGMPLKMYEGYMEITERLKLDLAAMDISSNFTNYILNENINGHVKKDIVAVIYAGKSSMCLSIAYNGITELFRIAEYDHEDTLLLKCIDEIHKYMKYYTSLSKDNSIKKIYLIGEYLSDEFKENLSDLGIEVEVIGEMPCVLEHGPEIKDDFYDYFNLTASFYFDKNHIDFLTEKKEKMEYRFAVGVAVMSVILITALGFSYNFLNYYFKTSMLKNEAYSKKVFLSNEDNILLNNKIESMKKKTVFLENYVVMAGEAKKKTILDNLISSNLFEKIKDCAANGTKIKSFFADANNVEINCESISLKSIALFVENLRKIEFVDNVKMTNVEVKKEGEVSKFTYAVTCYLKGVDYEEQ</sequence>
<evidence type="ECO:0000256" key="1">
    <source>
        <dbReference type="SAM" id="Phobius"/>
    </source>
</evidence>
<dbReference type="OrthoDB" id="5291956at2"/>
<comment type="caution">
    <text evidence="2">The sequence shown here is derived from an EMBL/GenBank/DDBJ whole genome shotgun (WGS) entry which is preliminary data.</text>
</comment>
<dbReference type="RefSeq" id="WP_145086774.1">
    <property type="nucleotide sequence ID" value="NZ_VLKH01000014.1"/>
</dbReference>
<protein>
    <submittedName>
        <fullName evidence="2">Tfp pilus assembly PilM family ATPase</fullName>
    </submittedName>
</protein>
<reference evidence="2 3" key="1">
    <citation type="submission" date="2019-07" db="EMBL/GenBank/DDBJ databases">
        <title>Genomic Encyclopedia of Type Strains, Phase I: the one thousand microbial genomes (KMG-I) project.</title>
        <authorList>
            <person name="Kyrpides N."/>
        </authorList>
    </citation>
    <scope>NUCLEOTIDE SEQUENCE [LARGE SCALE GENOMIC DNA]</scope>
    <source>
        <strain evidence="2 3">DSM 13558</strain>
    </source>
</reference>
<dbReference type="InterPro" id="IPR007813">
    <property type="entry name" value="PilN"/>
</dbReference>
<evidence type="ECO:0000313" key="2">
    <source>
        <dbReference type="EMBL" id="TWH77043.1"/>
    </source>
</evidence>
<proteinExistence type="predicted"/>
<dbReference type="Gene3D" id="3.30.1490.300">
    <property type="match status" value="1"/>
</dbReference>
<feature type="transmembrane region" description="Helical" evidence="1">
    <location>
        <begin position="318"/>
        <end position="340"/>
    </location>
</feature>
<dbReference type="Gene3D" id="3.30.420.40">
    <property type="match status" value="2"/>
</dbReference>
<accession>A0A562J1N5</accession>